<dbReference type="AlphaFoldDB" id="A0A445E3W8"/>
<accession>A0A445E3W8</accession>
<protein>
    <submittedName>
        <fullName evidence="2">Uncharacterized protein</fullName>
    </submittedName>
</protein>
<proteinExistence type="predicted"/>
<comment type="caution">
    <text evidence="2">The sequence shown here is derived from an EMBL/GenBank/DDBJ whole genome shotgun (WGS) entry which is preliminary data.</text>
</comment>
<keyword evidence="3" id="KW-1185">Reference proteome</keyword>
<evidence type="ECO:0000256" key="1">
    <source>
        <dbReference type="SAM" id="MobiDB-lite"/>
    </source>
</evidence>
<sequence>MAESSKNSNIFSNKPHKDHVSSLSNSGSTNNPGQNITSSNPFGSFHHQCWWKKPHYSWNPIIFPTTPYTDHLVSVASGYKKSPNEGHDANNINRLVTDMENYQNGSSSTDPTQLMNQNLETHIINESGTNSQLENPEDEEERKARKGNAVETHDEKKDFPSTKKQCGVVLGNGEEAQKVITRMKNSDAANQNGSSSATLNPTKLNQNLETGINASTGIVRPEIPKEYEEVENKVGSLRDENKESRKELVWLSQKCVDITNENESLLEEMVDKYGEETIAHFPTIFGFGSFQFH</sequence>
<feature type="region of interest" description="Disordered" evidence="1">
    <location>
        <begin position="125"/>
        <end position="165"/>
    </location>
</feature>
<feature type="compositionally biased region" description="Basic and acidic residues" evidence="1">
    <location>
        <begin position="151"/>
        <end position="161"/>
    </location>
</feature>
<evidence type="ECO:0000313" key="2">
    <source>
        <dbReference type="EMBL" id="RYR70053.1"/>
    </source>
</evidence>
<reference evidence="2 3" key="1">
    <citation type="submission" date="2019-01" db="EMBL/GenBank/DDBJ databases">
        <title>Sequencing of cultivated peanut Arachis hypogaea provides insights into genome evolution and oil improvement.</title>
        <authorList>
            <person name="Chen X."/>
        </authorList>
    </citation>
    <scope>NUCLEOTIDE SEQUENCE [LARGE SCALE GENOMIC DNA]</scope>
    <source>
        <strain evidence="3">cv. Fuhuasheng</strain>
        <tissue evidence="2">Leaves</tissue>
    </source>
</reference>
<feature type="compositionally biased region" description="Polar residues" evidence="1">
    <location>
        <begin position="125"/>
        <end position="134"/>
    </location>
</feature>
<dbReference type="EMBL" id="SDMP01000003">
    <property type="protein sequence ID" value="RYR70053.1"/>
    <property type="molecule type" value="Genomic_DNA"/>
</dbReference>
<dbReference type="Proteomes" id="UP000289738">
    <property type="component" value="Chromosome A03"/>
</dbReference>
<feature type="compositionally biased region" description="Polar residues" evidence="1">
    <location>
        <begin position="1"/>
        <end position="12"/>
    </location>
</feature>
<feature type="region of interest" description="Disordered" evidence="1">
    <location>
        <begin position="1"/>
        <end position="39"/>
    </location>
</feature>
<feature type="compositionally biased region" description="Polar residues" evidence="1">
    <location>
        <begin position="21"/>
        <end position="39"/>
    </location>
</feature>
<organism evidence="2 3">
    <name type="scientific">Arachis hypogaea</name>
    <name type="common">Peanut</name>
    <dbReference type="NCBI Taxonomy" id="3818"/>
    <lineage>
        <taxon>Eukaryota</taxon>
        <taxon>Viridiplantae</taxon>
        <taxon>Streptophyta</taxon>
        <taxon>Embryophyta</taxon>
        <taxon>Tracheophyta</taxon>
        <taxon>Spermatophyta</taxon>
        <taxon>Magnoliopsida</taxon>
        <taxon>eudicotyledons</taxon>
        <taxon>Gunneridae</taxon>
        <taxon>Pentapetalae</taxon>
        <taxon>rosids</taxon>
        <taxon>fabids</taxon>
        <taxon>Fabales</taxon>
        <taxon>Fabaceae</taxon>
        <taxon>Papilionoideae</taxon>
        <taxon>50 kb inversion clade</taxon>
        <taxon>dalbergioids sensu lato</taxon>
        <taxon>Dalbergieae</taxon>
        <taxon>Pterocarpus clade</taxon>
        <taxon>Arachis</taxon>
    </lineage>
</organism>
<evidence type="ECO:0000313" key="3">
    <source>
        <dbReference type="Proteomes" id="UP000289738"/>
    </source>
</evidence>
<gene>
    <name evidence="2" type="ORF">Ahy_A03g016569</name>
</gene>
<name>A0A445E3W8_ARAHY</name>